<proteinExistence type="predicted"/>
<protein>
    <recommendedName>
        <fullName evidence="2">Protein NO VEIN C-terminal domain-containing protein</fullName>
    </recommendedName>
</protein>
<dbReference type="PANTHER" id="PTHR32387:SF0">
    <property type="entry name" value="PROTEIN NO VEIN"/>
    <property type="match status" value="1"/>
</dbReference>
<evidence type="ECO:0000313" key="3">
    <source>
        <dbReference type="EMBL" id="GIF23408.1"/>
    </source>
</evidence>
<feature type="region of interest" description="Disordered" evidence="1">
    <location>
        <begin position="1550"/>
        <end position="1571"/>
    </location>
</feature>
<evidence type="ECO:0000256" key="1">
    <source>
        <dbReference type="SAM" id="MobiDB-lite"/>
    </source>
</evidence>
<organism evidence="3 4">
    <name type="scientific">Paractinoplanes tereljensis</name>
    <dbReference type="NCBI Taxonomy" id="571912"/>
    <lineage>
        <taxon>Bacteria</taxon>
        <taxon>Bacillati</taxon>
        <taxon>Actinomycetota</taxon>
        <taxon>Actinomycetes</taxon>
        <taxon>Micromonosporales</taxon>
        <taxon>Micromonosporaceae</taxon>
        <taxon>Paractinoplanes</taxon>
    </lineage>
</organism>
<dbReference type="InterPro" id="IPR036890">
    <property type="entry name" value="HATPase_C_sf"/>
</dbReference>
<dbReference type="Pfam" id="PF13020">
    <property type="entry name" value="NOV_C"/>
    <property type="match status" value="1"/>
</dbReference>
<dbReference type="Proteomes" id="UP000623608">
    <property type="component" value="Unassembled WGS sequence"/>
</dbReference>
<dbReference type="EMBL" id="BOMY01000039">
    <property type="protein sequence ID" value="GIF23408.1"/>
    <property type="molecule type" value="Genomic_DNA"/>
</dbReference>
<reference evidence="3" key="1">
    <citation type="submission" date="2021-01" db="EMBL/GenBank/DDBJ databases">
        <title>Whole genome shotgun sequence of Actinoplanes tereljensis NBRC 105297.</title>
        <authorList>
            <person name="Komaki H."/>
            <person name="Tamura T."/>
        </authorList>
    </citation>
    <scope>NUCLEOTIDE SEQUENCE</scope>
    <source>
        <strain evidence="3">NBRC 105297</strain>
    </source>
</reference>
<evidence type="ECO:0000313" key="4">
    <source>
        <dbReference type="Proteomes" id="UP000623608"/>
    </source>
</evidence>
<comment type="caution">
    <text evidence="3">The sequence shown here is derived from an EMBL/GenBank/DDBJ whole genome shotgun (WGS) entry which is preliminary data.</text>
</comment>
<dbReference type="RefSeq" id="WP_203811304.1">
    <property type="nucleotide sequence ID" value="NZ_BOMY01000039.1"/>
</dbReference>
<dbReference type="NCBIfam" id="NF047352">
    <property type="entry name" value="P_loop_sacsin"/>
    <property type="match status" value="1"/>
</dbReference>
<dbReference type="InterPro" id="IPR024975">
    <property type="entry name" value="NOV_C"/>
</dbReference>
<dbReference type="InterPro" id="IPR052957">
    <property type="entry name" value="Auxin_embryo_med"/>
</dbReference>
<name>A0A919NRL3_9ACTN</name>
<dbReference type="Gene3D" id="3.30.565.10">
    <property type="entry name" value="Histidine kinase-like ATPase, C-terminal domain"/>
    <property type="match status" value="1"/>
</dbReference>
<gene>
    <name evidence="3" type="ORF">Ate02nite_61380</name>
</gene>
<feature type="domain" description="Protein NO VEIN C-terminal" evidence="2">
    <location>
        <begin position="1619"/>
        <end position="1684"/>
    </location>
</feature>
<evidence type="ECO:0000259" key="2">
    <source>
        <dbReference type="Pfam" id="PF13020"/>
    </source>
</evidence>
<dbReference type="PANTHER" id="PTHR32387">
    <property type="entry name" value="WU:FJ29H11"/>
    <property type="match status" value="1"/>
</dbReference>
<accession>A0A919NRL3</accession>
<sequence length="1721" mass="189365">MGGFRDRVVQQADSIAKLYLEGVRLGQPATREQKEFIQGVIAADYDGRTVVELLQNGHDAHPVDRGDGRIEFLLAEDECEFGVLYVANGGQPVTPDDFDSMCRIAMSSKRPDQGIGNKGVGFKSVLQLSASPEVYSRATADSLVFDGFCFRFARPGDFDTLAARIDPNQPDLGEALRANVSSLKVTVPTDEIPARVAEFERDGFATVIRLALRSQTALRQARRQLAEITSSDVPFNLFLERVRRIAVRTRSAAGVEETTPLTRSSRQIAPTVEEVTVDGGTYLVLHRTVAEAQMIRVIRQSRLDDGLNAGWERWKGNATVCVAVPLRQPLEHGRLYTFLPMGAAAPVLMPAFVNAPFFAQLDRQNLLTSVPLNDLLLTEVARLCAAAVADPSSLPGDVGLDLVCWTRSHLPRLRKAFDEIDVDLTRLPLVPVLGTDRGRASLVDAKLWAGRGTVLTAVAVAEARSTPIVDPALHTWRKSRTSTVARDLGIPLEPSATEIAGFAEAVAQVLASRPPAPETWANFYDDLESERLDEKVVRTRRILIDDSGRLLAPNGEQSVFIRSADDKETAAPVPPPAVQTRLAFMLSGIPWLTAEGRQRRGRVWLESKNLVREYRTHTVLSLIGSAMKAIGPDGTDALRRCLEFASELWHRASRDGSPTAIHEAALWVPTESGWRPANTATFGRGWGGPAAETDIRLTQLVAAARDASDEIRQLGNATIEPANLGDIAVEPWRSFLESAGVRHGISPRWLSATALVITGSQVANPLTVGQLGSALVSTDDQRRWREVAAKWPRRGPLHHTVRYRPTTSVAFLSGQRDWGRFSARARQLYAELILRGLDSWPDAALQFSFARDGDHTRPAWPTFLTAFLAASDWIPQTTPRDRTQLTLASPARAWWLRAAETPDYLPAPPQTLRVLATPRVLTRLALIGVRFWDDRATARSRLGELTDLVARHRTPGSGSIPPSVRKAYEQAWEHLDPAAEPPHRIIVTRQAQLEVTDLNSKGDPVYVCDEAGVTQERLLGQTPSAMLAIRNRKLAARAHQQLQQLGPRRLVPTSAVTIDVIADGQPVADLTFQRLDELAGQWLHTLLLGTVEFQQNSFVNVSSQQLALADRRLGQTEIAAAESIVASVGGHPVGAGNAPRSFLLEADGKPRIIAASGTDRWMLLQAACGALAQLSGFPHIERSLELALIDLQRLCASQTPTAADIAQALRVTTEDLQALVLDGPGHISDHSAVVAVLAVVNTDIAEQLRDRKAPFDGRDELRAWLTDRGVDTDTILALADQDDPHITIEKLGINLATANAGYRALGLPALHNREGHARQFTAYLQQHRLHIQDQLRDRHLPVAERGAPLTEYLRLRDLPGLQPDPQWLDQFWDLAEPLLHKRVADWLDHVCPDTLTSPTHLPSVQELREAGQRTAIRATATLRTMVEAWAYRSSTHSTRRPGAPEIVAAAMETDGSMDFHRLTQSHVIKWLHAHHQWPETMPQQSSLLELTEQDLTNARQRLNQATEQQRQASVVTTYGTKKFGHDAEETQAFVDAVRAALPAEVLATPAQPVSLPPAPPGNTGQHHTASGGGWSYTTMAPEVTSRVGLAGELLVGEWIEHQFGYPPETTWKSGYRRTQFPENGDDRLGYDFEVNLPEKRILIEVKATSDAIPQIALGESEVRRAQALAADEEYLIAFVTNALDPARRRLYILQNPLAAGGFEFYRVAGRSMRLQFRLPAS</sequence>
<dbReference type="SUPFAM" id="SSF55874">
    <property type="entry name" value="ATPase domain of HSP90 chaperone/DNA topoisomerase II/histidine kinase"/>
    <property type="match status" value="1"/>
</dbReference>
<keyword evidence="4" id="KW-1185">Reference proteome</keyword>